<dbReference type="Gene3D" id="3.20.190.20">
    <property type="match status" value="1"/>
</dbReference>
<evidence type="ECO:0000256" key="2">
    <source>
        <dbReference type="ARBA" id="ARBA00022670"/>
    </source>
</evidence>
<dbReference type="Pfam" id="PF13365">
    <property type="entry name" value="Trypsin_2"/>
    <property type="match status" value="1"/>
</dbReference>
<dbReference type="Proteomes" id="UP000751190">
    <property type="component" value="Unassembled WGS sequence"/>
</dbReference>
<dbReference type="InterPro" id="IPR046449">
    <property type="entry name" value="DEGP_PDZ_sf"/>
</dbReference>
<name>A0A8J6C605_DIALT</name>
<feature type="chain" id="PRO_5035154051" description="Protease Do-like PDZ domain-containing protein" evidence="5">
    <location>
        <begin position="18"/>
        <end position="748"/>
    </location>
</feature>
<feature type="domain" description="Protease Do-like PDZ" evidence="6">
    <location>
        <begin position="391"/>
        <end position="537"/>
    </location>
</feature>
<dbReference type="OMA" id="HHSDCNN"/>
<dbReference type="Pfam" id="PF17815">
    <property type="entry name" value="PDZ_3"/>
    <property type="match status" value="1"/>
</dbReference>
<dbReference type="InterPro" id="IPR009003">
    <property type="entry name" value="Peptidase_S1_PA"/>
</dbReference>
<evidence type="ECO:0000256" key="3">
    <source>
        <dbReference type="ARBA" id="ARBA00022801"/>
    </source>
</evidence>
<comment type="caution">
    <text evidence="7">The sequence shown here is derived from an EMBL/GenBank/DDBJ whole genome shotgun (WGS) entry which is preliminary data.</text>
</comment>
<keyword evidence="4" id="KW-0720">Serine protease</keyword>
<dbReference type="GO" id="GO:0006508">
    <property type="term" value="P:proteolysis"/>
    <property type="evidence" value="ECO:0007669"/>
    <property type="project" value="UniProtKB-KW"/>
</dbReference>
<proteinExistence type="inferred from homology"/>
<dbReference type="Gene3D" id="2.30.42.10">
    <property type="match status" value="1"/>
</dbReference>
<sequence>MAACAQFILALIAVAPARPRLAARRTVARFAPVCSAARGEGAAQLVTDFYGRSRSSLRDQTEADEDRRHRSVVKIFTVTSRPNYELPWQSHPPESSTGSGLAIRDGGLNFILTNAHVVADATLIEVRKSGSARRFVARPYAVAHECDLAVLTIDDDDFWRRIWPLELGGVPHLRDGVTVVGYPEGGDSLCVTSGVVSRIELQVYEHSGASLLCLQIDAAINPGNSGGPAFDAAGRVVGVAFQNAPESQSIGYVIPVPIVNHFLRDIRENGGTYAGFPSIGVVCQHTENPQLRERLGLPKQGGGILVRGVHPLAAGPAEHKLRPDDVILSISGVEIASDGTCEVNAQERVSFAHLVHMNFPGDTCRMRVLREGRELELDVPALRLERLVPDAVERAPCYFIYGGVVFMPLTMGFLHEYGEDWYEDAPRDLVALWEHGMVTQPGEQVVVLSRILAAKETVGYGALSEKRVKSVNGQPVRNFRQLFLAVRQAAASGEPYVELALESPGGDAVLIIKNRSAPSVDETVSRTYRIPQLISDDLVEVIEELERSEGEDQGQGASVAEAQAGALLVSERHLGDARRAMGNAQSDEPETLQDDDVPEAFGVRVSSRLLESLQAADQSPETVVTMTGFERRQLIEAAYQEGANAVHARLVEIFRDEQQKQHAEQTALQDRVERPALEAVEAQVKGLQEREYRAPTRDVPCADERGACLRCYAQNAQAPLDCADKVAALDRCAQAVSRVHLQTAAASQ</sequence>
<keyword evidence="8" id="KW-1185">Reference proteome</keyword>
<keyword evidence="2" id="KW-0645">Protease</keyword>
<dbReference type="Gene3D" id="2.40.10.10">
    <property type="entry name" value="Trypsin-like serine proteases"/>
    <property type="match status" value="2"/>
</dbReference>
<evidence type="ECO:0000256" key="4">
    <source>
        <dbReference type="ARBA" id="ARBA00022825"/>
    </source>
</evidence>
<organism evidence="7 8">
    <name type="scientific">Diacronema lutheri</name>
    <name type="common">Unicellular marine alga</name>
    <name type="synonym">Monochrysis lutheri</name>
    <dbReference type="NCBI Taxonomy" id="2081491"/>
    <lineage>
        <taxon>Eukaryota</taxon>
        <taxon>Haptista</taxon>
        <taxon>Haptophyta</taxon>
        <taxon>Pavlovophyceae</taxon>
        <taxon>Pavlovales</taxon>
        <taxon>Pavlovaceae</taxon>
        <taxon>Diacronema</taxon>
    </lineage>
</organism>
<dbReference type="SUPFAM" id="SSF50494">
    <property type="entry name" value="Trypsin-like serine proteases"/>
    <property type="match status" value="1"/>
</dbReference>
<keyword evidence="3" id="KW-0378">Hydrolase</keyword>
<keyword evidence="5" id="KW-0732">Signal</keyword>
<evidence type="ECO:0000256" key="1">
    <source>
        <dbReference type="ARBA" id="ARBA00010541"/>
    </source>
</evidence>
<dbReference type="InterPro" id="IPR041517">
    <property type="entry name" value="DEGP_PDZ"/>
</dbReference>
<evidence type="ECO:0000256" key="5">
    <source>
        <dbReference type="SAM" id="SignalP"/>
    </source>
</evidence>
<dbReference type="AlphaFoldDB" id="A0A8J6C605"/>
<accession>A0A8J6C605</accession>
<evidence type="ECO:0000259" key="6">
    <source>
        <dbReference type="Pfam" id="PF17815"/>
    </source>
</evidence>
<dbReference type="GO" id="GO:0004252">
    <property type="term" value="F:serine-type endopeptidase activity"/>
    <property type="evidence" value="ECO:0007669"/>
    <property type="project" value="InterPro"/>
</dbReference>
<dbReference type="InterPro" id="IPR001940">
    <property type="entry name" value="Peptidase_S1C"/>
</dbReference>
<dbReference type="PANTHER" id="PTHR45980">
    <property type="match status" value="1"/>
</dbReference>
<comment type="similarity">
    <text evidence="1">Belongs to the peptidase S1C family.</text>
</comment>
<dbReference type="InterPro" id="IPR036034">
    <property type="entry name" value="PDZ_sf"/>
</dbReference>
<dbReference type="PRINTS" id="PR00834">
    <property type="entry name" value="PROTEASES2C"/>
</dbReference>
<dbReference type="OrthoDB" id="4217619at2759"/>
<protein>
    <recommendedName>
        <fullName evidence="6">Protease Do-like PDZ domain-containing protein</fullName>
    </recommendedName>
</protein>
<dbReference type="SUPFAM" id="SSF50156">
    <property type="entry name" value="PDZ domain-like"/>
    <property type="match status" value="1"/>
</dbReference>
<dbReference type="PANTHER" id="PTHR45980:SF9">
    <property type="entry name" value="PROTEASE DO-LIKE 10, MITOCHONDRIAL-RELATED"/>
    <property type="match status" value="1"/>
</dbReference>
<dbReference type="EMBL" id="JAGTXO010000025">
    <property type="protein sequence ID" value="KAG8461544.1"/>
    <property type="molecule type" value="Genomic_DNA"/>
</dbReference>
<feature type="signal peptide" evidence="5">
    <location>
        <begin position="1"/>
        <end position="17"/>
    </location>
</feature>
<gene>
    <name evidence="7" type="ORF">KFE25_001148</name>
</gene>
<evidence type="ECO:0000313" key="8">
    <source>
        <dbReference type="Proteomes" id="UP000751190"/>
    </source>
</evidence>
<evidence type="ECO:0000313" key="7">
    <source>
        <dbReference type="EMBL" id="KAG8461544.1"/>
    </source>
</evidence>
<reference evidence="7" key="1">
    <citation type="submission" date="2021-05" db="EMBL/GenBank/DDBJ databases">
        <title>The genome of the haptophyte Pavlova lutheri (Diacronema luteri, Pavlovales) - a model for lipid biosynthesis in eukaryotic algae.</title>
        <authorList>
            <person name="Hulatt C.J."/>
            <person name="Posewitz M.C."/>
        </authorList>
    </citation>
    <scope>NUCLEOTIDE SEQUENCE</scope>
    <source>
        <strain evidence="7">NIVA-4/92</strain>
    </source>
</reference>
<dbReference type="InterPro" id="IPR043504">
    <property type="entry name" value="Peptidase_S1_PA_chymotrypsin"/>
</dbReference>